<sequence length="131" mass="14891">LMRITIQLTDELAALYQKRADTHAVRISSLLAEQLKRFVHVDPYDRIIVIPSAQRDELERILSGGALEDAADLVLKVEKLASIRIGGVSLDFTPGQKRELKRLADRQGITYKEIVARTVKSMEEQFFSYAY</sequence>
<proteinExistence type="predicted"/>
<reference evidence="1" key="1">
    <citation type="journal article" date="2015" name="Nature">
        <title>Complex archaea that bridge the gap between prokaryotes and eukaryotes.</title>
        <authorList>
            <person name="Spang A."/>
            <person name="Saw J.H."/>
            <person name="Jorgensen S.L."/>
            <person name="Zaremba-Niedzwiedzka K."/>
            <person name="Martijn J."/>
            <person name="Lind A.E."/>
            <person name="van Eijk R."/>
            <person name="Schleper C."/>
            <person name="Guy L."/>
            <person name="Ettema T.J."/>
        </authorList>
    </citation>
    <scope>NUCLEOTIDE SEQUENCE</scope>
</reference>
<dbReference type="EMBL" id="LAZR01040890">
    <property type="protein sequence ID" value="KKL13353.1"/>
    <property type="molecule type" value="Genomic_DNA"/>
</dbReference>
<protein>
    <submittedName>
        <fullName evidence="1">Uncharacterized protein</fullName>
    </submittedName>
</protein>
<name>A0A0F9DN46_9ZZZZ</name>
<dbReference type="AlphaFoldDB" id="A0A0F9DN46"/>
<organism evidence="1">
    <name type="scientific">marine sediment metagenome</name>
    <dbReference type="NCBI Taxonomy" id="412755"/>
    <lineage>
        <taxon>unclassified sequences</taxon>
        <taxon>metagenomes</taxon>
        <taxon>ecological metagenomes</taxon>
    </lineage>
</organism>
<gene>
    <name evidence="1" type="ORF">LCGC14_2526630</name>
</gene>
<evidence type="ECO:0000313" key="1">
    <source>
        <dbReference type="EMBL" id="KKL13353.1"/>
    </source>
</evidence>
<comment type="caution">
    <text evidence="1">The sequence shown here is derived from an EMBL/GenBank/DDBJ whole genome shotgun (WGS) entry which is preliminary data.</text>
</comment>
<feature type="non-terminal residue" evidence="1">
    <location>
        <position position="1"/>
    </location>
</feature>
<accession>A0A0F9DN46</accession>